<evidence type="ECO:0000313" key="5">
    <source>
        <dbReference type="Proteomes" id="UP000654075"/>
    </source>
</evidence>
<dbReference type="InterPro" id="IPR002932">
    <property type="entry name" value="Glu_synthdom"/>
</dbReference>
<evidence type="ECO:0000259" key="3">
    <source>
        <dbReference type="Pfam" id="PF01645"/>
    </source>
</evidence>
<comment type="caution">
    <text evidence="4">The sequence shown here is derived from an EMBL/GenBank/DDBJ whole genome shotgun (WGS) entry which is preliminary data.</text>
</comment>
<dbReference type="EMBL" id="CAJNNV010027795">
    <property type="protein sequence ID" value="CAE8621664.1"/>
    <property type="molecule type" value="Genomic_DNA"/>
</dbReference>
<dbReference type="CDD" id="cd02808">
    <property type="entry name" value="GltS_FMN"/>
    <property type="match status" value="1"/>
</dbReference>
<organism evidence="4 5">
    <name type="scientific">Polarella glacialis</name>
    <name type="common">Dinoflagellate</name>
    <dbReference type="NCBI Taxonomy" id="89957"/>
    <lineage>
        <taxon>Eukaryota</taxon>
        <taxon>Sar</taxon>
        <taxon>Alveolata</taxon>
        <taxon>Dinophyceae</taxon>
        <taxon>Suessiales</taxon>
        <taxon>Suessiaceae</taxon>
        <taxon>Polarella</taxon>
    </lineage>
</organism>
<dbReference type="OrthoDB" id="2127336at2759"/>
<dbReference type="Pfam" id="PF01645">
    <property type="entry name" value="Glu_synthase"/>
    <property type="match status" value="1"/>
</dbReference>
<accession>A0A813G4Z2</accession>
<evidence type="ECO:0000256" key="1">
    <source>
        <dbReference type="ARBA" id="ARBA00009716"/>
    </source>
</evidence>
<dbReference type="SUPFAM" id="SSF51395">
    <property type="entry name" value="FMN-linked oxidoreductases"/>
    <property type="match status" value="1"/>
</dbReference>
<dbReference type="PANTHER" id="PTHR43819:SF1">
    <property type="entry name" value="ARCHAEAL-TYPE GLUTAMATE SYNTHASE [NADPH]"/>
    <property type="match status" value="1"/>
</dbReference>
<name>A0A813G4Z2_POLGL</name>
<proteinExistence type="inferred from homology"/>
<dbReference type="InterPro" id="IPR013785">
    <property type="entry name" value="Aldolase_TIM"/>
</dbReference>
<protein>
    <recommendedName>
        <fullName evidence="3">Glutamate synthase domain-containing protein</fullName>
    </recommendedName>
</protein>
<feature type="region of interest" description="Disordered" evidence="2">
    <location>
        <begin position="995"/>
        <end position="1027"/>
    </location>
</feature>
<feature type="non-terminal residue" evidence="4">
    <location>
        <position position="1576"/>
    </location>
</feature>
<feature type="domain" description="Glutamate synthase" evidence="3">
    <location>
        <begin position="231"/>
        <end position="553"/>
    </location>
</feature>
<dbReference type="Gene3D" id="3.20.20.70">
    <property type="entry name" value="Aldolase class I"/>
    <property type="match status" value="1"/>
</dbReference>
<gene>
    <name evidence="4" type="ORF">PGLA1383_LOCUS39182</name>
</gene>
<dbReference type="Proteomes" id="UP000654075">
    <property type="component" value="Unassembled WGS sequence"/>
</dbReference>
<sequence length="1576" mass="168102">RCALGPQVWPTSSIVRRVGDSRNLSLQMDPAAAKSEPLQRLCTASRRMLSAKTKAQIGMNTRLPGGLPDFVEKWSPAAFRKVGVGLVAGSLLGVPLAYEGLVSILMPTMAGGFTALYWKVGLSDIASDHAIRKNFPFLCRIRYLMESIRPEIQQYLIESDDVAVPFSRHMRSVIYQRAKQAPDTRALGTRMDVYKEGYEWVNHSMFPVPIEQINTRVMIGGPACTQPYSASLLNISAMSYGALSGNAISALNLGAKEGGFYHNTGEGGISKFHLLGADVVWNVGTGYFACGTTGADGIRRFDPEMFKNNASRPEIKMIELKLSQGAKPAHGGILPKSKITPIIAEARGLGPPPWEDCVSPPCHNAFTSPQGMLLFVQKLREMSGGKPVGIKLCVGQPHEVAALVHAMLDTGVTPDFMTIDGAEGGTGAAPAEFQDSVGMPLAEGLRLVNSYLIGANLRSRIKLIASGKVFNGFSLVRSLALGADLCNSARSMMFALGCIQALKCNSNKCPTGITTQDPRLESALDPIVKSERVANFHKATVHAATEIISAAGCKSSSEISPDQFFRRDSGIHVRSFSDMDDSYFPLLSPGVLLDEKRLQEVPGKARQWWVAGGELYWKTKAGDRQTPGPLLHRQPFVFAAMSIGKQSWVIMAEVTAASLSHRVQVVTLLSIPPSGPPISEMACPQFVAFASRMASSLPAVLKGDLKEDLEDELFRKGASGLQLSSWAAEEQKLMAALAAQRQVEPTTAQSGVVHQDLARTGSNGGATAPAETAQPVQVKVKVKVKDGEHQEPGSAKKEAGMLLHRQPFVFAAMSIGKQSWVIMAEVTAASLSHRVQVVTLLSIPPSGPPISEMACPQFVAFASRMASSLPAVLKGDLKEDLEDELFRKGASGLQLSSWAAEEQKLMAALAAQRQVEPTTAQSGVVHQDLARTGSNGGATAPAETAQPVQVKVKVKVKDGEHQEPGSAKKEAGMHDLERTTGSKASDVCDFLRRTSSDCSTAAPTTSTPTSTGSTCVSRVTCPSQGSSEMTDARALLTPEGPLAEHPTLRIATEEQPEEPPVMAAPQMAMAGRALGLLELRSYLAFHCLHVHTRTENDKNQQVQRCWFRAAAIVDALFSQTAAASALSLETRAGLSLACMAAAEIVLKMEDATRDKDLTQMSRPEVKSQERAVLQVLRWHRLDLPTANSWMDLFETRLSALGGQDPEDNSCAHVLCVAALALAEQVVLKGFMQANFLTSQRLASVVLLMVFLSKGLLTSQLLLSQLRPSQPQEAQHVDRDGESAAVLQPMTHQSSEACSRDGAILQQLSWVVGISSQQLSLVPVVSHAGINGPPIIGTEGNVWMSTDAYLRRYPLVRVFVSMCFQSIRWASGSEGGGGSGTEDVQTGNDAVDVDEDLAALRVDASRERLGEVCRQLAAEGVDAVGVVAAERSKPGRYLVCSAKALPVVGSVLVREGHAVRPVNEVFGGSSSASALAAAGLAALGGGRGRGLKGPLDAFVGAWVEVSEMPADDKPIGSEDQVVDCQSGGSSGSDCAAAKLRSQAAGAKRLRLVSRQGLFAEVHFSDPCRAIAGCLSVE</sequence>
<feature type="compositionally biased region" description="Low complexity" evidence="2">
    <location>
        <begin position="996"/>
        <end position="1017"/>
    </location>
</feature>
<evidence type="ECO:0000256" key="2">
    <source>
        <dbReference type="SAM" id="MobiDB-lite"/>
    </source>
</evidence>
<evidence type="ECO:0000313" key="4">
    <source>
        <dbReference type="EMBL" id="CAE8621664.1"/>
    </source>
</evidence>
<comment type="similarity">
    <text evidence="1">Belongs to the glutamate synthase family.</text>
</comment>
<feature type="region of interest" description="Disordered" evidence="2">
    <location>
        <begin position="958"/>
        <end position="980"/>
    </location>
</feature>
<reference evidence="4" key="1">
    <citation type="submission" date="2021-02" db="EMBL/GenBank/DDBJ databases">
        <authorList>
            <person name="Dougan E. K."/>
            <person name="Rhodes N."/>
            <person name="Thang M."/>
            <person name="Chan C."/>
        </authorList>
    </citation>
    <scope>NUCLEOTIDE SEQUENCE</scope>
</reference>
<dbReference type="GO" id="GO:0006537">
    <property type="term" value="P:glutamate biosynthetic process"/>
    <property type="evidence" value="ECO:0007669"/>
    <property type="project" value="InterPro"/>
</dbReference>
<dbReference type="GO" id="GO:0015930">
    <property type="term" value="F:glutamate synthase activity"/>
    <property type="evidence" value="ECO:0007669"/>
    <property type="project" value="InterPro"/>
</dbReference>
<feature type="non-terminal residue" evidence="4">
    <location>
        <position position="1"/>
    </location>
</feature>
<dbReference type="PANTHER" id="PTHR43819">
    <property type="entry name" value="ARCHAEAL-TYPE GLUTAMATE SYNTHASE [NADPH]"/>
    <property type="match status" value="1"/>
</dbReference>
<keyword evidence="5" id="KW-1185">Reference proteome</keyword>